<dbReference type="RefSeq" id="WP_156379023.1">
    <property type="nucleotide sequence ID" value="NZ_CP049250.1"/>
</dbReference>
<protein>
    <submittedName>
        <fullName evidence="1">Uncharacterized protein</fullName>
    </submittedName>
</protein>
<gene>
    <name evidence="1" type="ORF">GGQ72_001392</name>
</gene>
<dbReference type="Proteomes" id="UP000519897">
    <property type="component" value="Unassembled WGS sequence"/>
</dbReference>
<evidence type="ECO:0000313" key="2">
    <source>
        <dbReference type="Proteomes" id="UP000519897"/>
    </source>
</evidence>
<proteinExistence type="predicted"/>
<dbReference type="EMBL" id="JACIEC010000001">
    <property type="protein sequence ID" value="MBB4142893.1"/>
    <property type="molecule type" value="Genomic_DNA"/>
</dbReference>
<organism evidence="1 2">
    <name type="scientific">Rhizobium rhizoryzae</name>
    <dbReference type="NCBI Taxonomy" id="451876"/>
    <lineage>
        <taxon>Bacteria</taxon>
        <taxon>Pseudomonadati</taxon>
        <taxon>Pseudomonadota</taxon>
        <taxon>Alphaproteobacteria</taxon>
        <taxon>Hyphomicrobiales</taxon>
        <taxon>Rhizobiaceae</taxon>
        <taxon>Rhizobium/Agrobacterium group</taxon>
        <taxon>Rhizobium</taxon>
    </lineage>
</organism>
<sequence length="92" mass="9670">MSGIILRPGNVFQAFLELLLAISFEASTADLVFFTVPAVTEASNSRTGLSIFEEGLAFLETLRLAGRSYSVQTGEVPASLVADVFAKEGVGG</sequence>
<accession>A0A7W6LEK9</accession>
<evidence type="ECO:0000313" key="1">
    <source>
        <dbReference type="EMBL" id="MBB4142893.1"/>
    </source>
</evidence>
<reference evidence="1 2" key="1">
    <citation type="submission" date="2020-08" db="EMBL/GenBank/DDBJ databases">
        <title>Genomic Encyclopedia of Type Strains, Phase IV (KMG-IV): sequencing the most valuable type-strain genomes for metagenomic binning, comparative biology and taxonomic classification.</title>
        <authorList>
            <person name="Goeker M."/>
        </authorList>
    </citation>
    <scope>NUCLEOTIDE SEQUENCE [LARGE SCALE GENOMIC DNA]</scope>
    <source>
        <strain evidence="1 2">DSM 29514</strain>
    </source>
</reference>
<dbReference type="AlphaFoldDB" id="A0A7W6LEK9"/>
<keyword evidence="2" id="KW-1185">Reference proteome</keyword>
<name>A0A7W6LEK9_9HYPH</name>
<comment type="caution">
    <text evidence="1">The sequence shown here is derived from an EMBL/GenBank/DDBJ whole genome shotgun (WGS) entry which is preliminary data.</text>
</comment>